<gene>
    <name evidence="1" type="ORF">FO442_18455</name>
</gene>
<reference evidence="1 2" key="1">
    <citation type="submission" date="2019-07" db="EMBL/GenBank/DDBJ databases">
        <authorList>
            <person name="Huq M.A."/>
        </authorList>
    </citation>
    <scope>NUCLEOTIDE SEQUENCE [LARGE SCALE GENOMIC DNA]</scope>
    <source>
        <strain evidence="1 2">MAH-3</strain>
    </source>
</reference>
<protein>
    <recommendedName>
        <fullName evidence="3">Peptidase A2 domain-containing protein</fullName>
    </recommendedName>
</protein>
<evidence type="ECO:0008006" key="3">
    <source>
        <dbReference type="Google" id="ProtNLM"/>
    </source>
</evidence>
<dbReference type="EMBL" id="VLPL01000013">
    <property type="protein sequence ID" value="TSJ38999.1"/>
    <property type="molecule type" value="Genomic_DNA"/>
</dbReference>
<name>A0A556MGL5_9FLAO</name>
<sequence>MKVIPMKNVLVILLIFFSFFSEAQKKQPFDEGKFYLELEVLAQKKNFFEVKNLLMANKPQIDQEVYFYYWSLVENAFSNFKESNEAIENFLEGAGAMKNDSLFKEILMVKQLNLVNLFEYKDAYLTNQYILNNFSHVCTEDELADLANTGTIWKGLENSGKQLIRRPVDVKIQLSRDNARLANVPVTVSGKTKNFVFDTGANFSVIQRSVALEMGCEIIPVQFDVSAITGAKVKSDLAVVKELKMGDLICENVVFLVFDDKDLTFSEVNYSILGIIGFPVIRSLEEIRITKDDQLIIPKTPEVYAKSNMILNGFMPIVQVLHDSDTLQFSFDTGAVETSLNSAYYTKYKKKVDKKGKKKTLKSGGAGGLVEFEGYVLPKLTIAIEESEATLHNVQVRKDRVGETDADFDGNLGQDFIKQFNEMIISFKYSTIRFK</sequence>
<dbReference type="InterPro" id="IPR021109">
    <property type="entry name" value="Peptidase_aspartic_dom_sf"/>
</dbReference>
<proteinExistence type="predicted"/>
<dbReference type="InterPro" id="IPR034122">
    <property type="entry name" value="Retropepsin-like_bacterial"/>
</dbReference>
<dbReference type="OrthoDB" id="622881at2"/>
<evidence type="ECO:0000313" key="2">
    <source>
        <dbReference type="Proteomes" id="UP000316008"/>
    </source>
</evidence>
<dbReference type="Gene3D" id="2.40.70.10">
    <property type="entry name" value="Acid Proteases"/>
    <property type="match status" value="2"/>
</dbReference>
<organism evidence="1 2">
    <name type="scientific">Fluviicola chungangensis</name>
    <dbReference type="NCBI Taxonomy" id="2597671"/>
    <lineage>
        <taxon>Bacteria</taxon>
        <taxon>Pseudomonadati</taxon>
        <taxon>Bacteroidota</taxon>
        <taxon>Flavobacteriia</taxon>
        <taxon>Flavobacteriales</taxon>
        <taxon>Crocinitomicaceae</taxon>
        <taxon>Fluviicola</taxon>
    </lineage>
</organism>
<dbReference type="AlphaFoldDB" id="A0A556MGL5"/>
<dbReference type="Proteomes" id="UP000316008">
    <property type="component" value="Unassembled WGS sequence"/>
</dbReference>
<dbReference type="SUPFAM" id="SSF50630">
    <property type="entry name" value="Acid proteases"/>
    <property type="match status" value="1"/>
</dbReference>
<dbReference type="CDD" id="cd05483">
    <property type="entry name" value="retropepsin_like_bacteria"/>
    <property type="match status" value="1"/>
</dbReference>
<evidence type="ECO:0000313" key="1">
    <source>
        <dbReference type="EMBL" id="TSJ38999.1"/>
    </source>
</evidence>
<keyword evidence="2" id="KW-1185">Reference proteome</keyword>
<dbReference type="Pfam" id="PF13650">
    <property type="entry name" value="Asp_protease_2"/>
    <property type="match status" value="1"/>
</dbReference>
<comment type="caution">
    <text evidence="1">The sequence shown here is derived from an EMBL/GenBank/DDBJ whole genome shotgun (WGS) entry which is preliminary data.</text>
</comment>
<accession>A0A556MGL5</accession>